<feature type="compositionally biased region" description="Polar residues" evidence="1">
    <location>
        <begin position="37"/>
        <end position="47"/>
    </location>
</feature>
<protein>
    <submittedName>
        <fullName evidence="2">Uncharacterized protein</fullName>
    </submittedName>
</protein>
<accession>A0ABR4ART0</accession>
<feature type="region of interest" description="Disordered" evidence="1">
    <location>
        <begin position="310"/>
        <end position="337"/>
    </location>
</feature>
<evidence type="ECO:0000313" key="2">
    <source>
        <dbReference type="EMBL" id="KAL2048403.1"/>
    </source>
</evidence>
<dbReference type="EMBL" id="JBEFKJ010000001">
    <property type="protein sequence ID" value="KAL2048403.1"/>
    <property type="molecule type" value="Genomic_DNA"/>
</dbReference>
<evidence type="ECO:0000313" key="3">
    <source>
        <dbReference type="Proteomes" id="UP001590950"/>
    </source>
</evidence>
<name>A0ABR4ART0_9LECA</name>
<reference evidence="2 3" key="1">
    <citation type="submission" date="2024-09" db="EMBL/GenBank/DDBJ databases">
        <title>Rethinking Asexuality: The Enigmatic Case of Functional Sexual Genes in Lepraria (Stereocaulaceae).</title>
        <authorList>
            <person name="Doellman M."/>
            <person name="Sun Y."/>
            <person name="Barcenas-Pena A."/>
            <person name="Lumbsch H.T."/>
            <person name="Grewe F."/>
        </authorList>
    </citation>
    <scope>NUCLEOTIDE SEQUENCE [LARGE SCALE GENOMIC DNA]</scope>
    <source>
        <strain evidence="2 3">Mercado 3170</strain>
    </source>
</reference>
<dbReference type="Proteomes" id="UP001590950">
    <property type="component" value="Unassembled WGS sequence"/>
</dbReference>
<gene>
    <name evidence="2" type="ORF">N7G274_000314</name>
</gene>
<proteinExistence type="predicted"/>
<feature type="compositionally biased region" description="Basic and acidic residues" evidence="1">
    <location>
        <begin position="14"/>
        <end position="23"/>
    </location>
</feature>
<comment type="caution">
    <text evidence="2">The sequence shown here is derived from an EMBL/GenBank/DDBJ whole genome shotgun (WGS) entry which is preliminary data.</text>
</comment>
<sequence length="337" mass="38614">MDRFAIIPDDHGEDIRKLVRERDGSDDETPSKKRPRASTTALLQPLSNHEAEILEPPPPENDLSMYDQERLKKGLQYVTSAAKKNITPRTEAFLALHKEALKVALTGQAPSEASRSVVQALDQVYMSAAFYLKPRSADEQAHLAKYIKLRRLEMLGNYGDYLGQELQEIRLRLKTTAHGSDDPALRKAHLQLKSPKTWVNIADELAGEDLHDLRKDVYVACGTLGIDAEHILWVIREFAERNRMFHCSIRQYIENCHWHELARQLCIDLKEVLAIAGDQETADNYEKVLTFIRDEYFEFTNPDDAQHWLPSEKAREFTKDKAEKVRSKEAPSEHEGV</sequence>
<organism evidence="2 3">
    <name type="scientific">Stereocaulon virgatum</name>
    <dbReference type="NCBI Taxonomy" id="373712"/>
    <lineage>
        <taxon>Eukaryota</taxon>
        <taxon>Fungi</taxon>
        <taxon>Dikarya</taxon>
        <taxon>Ascomycota</taxon>
        <taxon>Pezizomycotina</taxon>
        <taxon>Lecanoromycetes</taxon>
        <taxon>OSLEUM clade</taxon>
        <taxon>Lecanoromycetidae</taxon>
        <taxon>Lecanorales</taxon>
        <taxon>Lecanorineae</taxon>
        <taxon>Stereocaulaceae</taxon>
        <taxon>Stereocaulon</taxon>
    </lineage>
</organism>
<evidence type="ECO:0000256" key="1">
    <source>
        <dbReference type="SAM" id="MobiDB-lite"/>
    </source>
</evidence>
<feature type="region of interest" description="Disordered" evidence="1">
    <location>
        <begin position="14"/>
        <end position="60"/>
    </location>
</feature>
<keyword evidence="3" id="KW-1185">Reference proteome</keyword>